<evidence type="ECO:0000313" key="12">
    <source>
        <dbReference type="EMBL" id="OVF08017.1"/>
    </source>
</evidence>
<dbReference type="KEGG" id="clus:A9F13_10g01617"/>
<keyword evidence="3" id="KW-0337">GPI-anchor biosynthesis</keyword>
<feature type="transmembrane region" description="Helical" evidence="11">
    <location>
        <begin position="89"/>
        <end position="108"/>
    </location>
</feature>
<dbReference type="AlphaFoldDB" id="A0AA91PYW1"/>
<evidence type="ECO:0000256" key="1">
    <source>
        <dbReference type="ARBA" id="ARBA00004477"/>
    </source>
</evidence>
<evidence type="ECO:0000256" key="9">
    <source>
        <dbReference type="ARBA" id="ARBA00023136"/>
    </source>
</evidence>
<evidence type="ECO:0000256" key="2">
    <source>
        <dbReference type="ARBA" id="ARBA00004687"/>
    </source>
</evidence>
<accession>A0AA91PYW1</accession>
<comment type="caution">
    <text evidence="12">The sequence shown here is derived from an EMBL/GenBank/DDBJ whole genome shotgun (WGS) entry which is preliminary data.</text>
</comment>
<comment type="pathway">
    <text evidence="2">Glycolipid biosynthesis; glycosylphosphatidylinositol-anchor biosynthesis.</text>
</comment>
<dbReference type="EC" id="2.4.1.-" evidence="11"/>
<organism evidence="12 13">
    <name type="scientific">Clavispora lusitaniae</name>
    <name type="common">Candida lusitaniae</name>
    <dbReference type="NCBI Taxonomy" id="36911"/>
    <lineage>
        <taxon>Eukaryota</taxon>
        <taxon>Fungi</taxon>
        <taxon>Dikarya</taxon>
        <taxon>Ascomycota</taxon>
        <taxon>Saccharomycotina</taxon>
        <taxon>Pichiomycetes</taxon>
        <taxon>Metschnikowiaceae</taxon>
        <taxon>Clavispora</taxon>
    </lineage>
</organism>
<evidence type="ECO:0000256" key="6">
    <source>
        <dbReference type="ARBA" id="ARBA00022692"/>
    </source>
</evidence>
<dbReference type="GO" id="GO:0005789">
    <property type="term" value="C:endoplasmic reticulum membrane"/>
    <property type="evidence" value="ECO:0007669"/>
    <property type="project" value="UniProtKB-SubCell"/>
</dbReference>
<feature type="transmembrane region" description="Helical" evidence="11">
    <location>
        <begin position="364"/>
        <end position="383"/>
    </location>
</feature>
<feature type="transmembrane region" description="Helical" evidence="11">
    <location>
        <begin position="173"/>
        <end position="206"/>
    </location>
</feature>
<keyword evidence="9 11" id="KW-0472">Membrane</keyword>
<comment type="similarity">
    <text evidence="10">Belongs to the glycosyltransferase 22 family. PIGZ subfamily.</text>
</comment>
<reference evidence="12 13" key="1">
    <citation type="submission" date="2017-04" db="EMBL/GenBank/DDBJ databases">
        <title>Draft genome of the yeast Clavispora lusitaniae type strain CBS 6936.</title>
        <authorList>
            <person name="Durrens P."/>
            <person name="Klopp C."/>
            <person name="Biteau N."/>
            <person name="Fitton-Ouhabi V."/>
            <person name="Dementhon K."/>
            <person name="Accoceberry I."/>
            <person name="Sherman D.J."/>
            <person name="Noel T."/>
        </authorList>
    </citation>
    <scope>NUCLEOTIDE SEQUENCE [LARGE SCALE GENOMIC DNA]</scope>
    <source>
        <strain evidence="12 13">CBS 6936</strain>
    </source>
</reference>
<evidence type="ECO:0000256" key="3">
    <source>
        <dbReference type="ARBA" id="ARBA00022502"/>
    </source>
</evidence>
<keyword evidence="8 11" id="KW-1133">Transmembrane helix</keyword>
<feature type="transmembrane region" description="Helical" evidence="11">
    <location>
        <begin position="334"/>
        <end position="352"/>
    </location>
</feature>
<sequence>MAHSNWRSVYFITWGLRILLAIGASYIHPDEHFQSFEVLSSRFFGFSTNIPWEFSSVNPARSYVPLLVTYYPVLKVAELFQLSPIQSYFIARLALMVLSWIVIDMCLYKMLPTKQERIKAIYFTSTSYITHVYQSHTFSNSIETILVVLCVYMINELRFLLSTPSEKVRNTEIATLGLAIGACASFGIFNRVTFPAFLALPFFIYAKCALTWIWLPVLTLLSFMFTSCVCVVVDTLIYKRISLSILAQNPFNWSQYVFTPLNNLVYNSNYANLSQHGIHPYYTHILINLPQIMGPGLLFLFWRFKNRYYQTTPFLSAVGALIVLSFVPHQELRFLIPVVPLLCCCFDLTVFSETPGSTPVPVTLIMNSWLVFNLVLSLLMGIYHQGGVVPALSYFQENFYAKNETGVTQIWWRTYSPPTWLLGDMSNSTQYLDLANAFSPGSKPNTVIDAMGAEYEKVQSALDFAKSVNPQQRIFLVTPVASYKQFFNASLFNETWTYPAHLDLDHLDFSKAQSLQLGLGIYELL</sequence>
<dbReference type="PANTHER" id="PTHR22760">
    <property type="entry name" value="GLYCOSYLTRANSFERASE"/>
    <property type="match status" value="1"/>
</dbReference>
<feature type="transmembrane region" description="Helical" evidence="11">
    <location>
        <begin position="281"/>
        <end position="302"/>
    </location>
</feature>
<dbReference type="Pfam" id="PF03901">
    <property type="entry name" value="Glyco_transf_22"/>
    <property type="match status" value="1"/>
</dbReference>
<keyword evidence="7 11" id="KW-0256">Endoplasmic reticulum</keyword>
<dbReference type="EMBL" id="LYUB02000010">
    <property type="protein sequence ID" value="OVF08017.1"/>
    <property type="molecule type" value="Genomic_DNA"/>
</dbReference>
<evidence type="ECO:0000256" key="4">
    <source>
        <dbReference type="ARBA" id="ARBA00022676"/>
    </source>
</evidence>
<protein>
    <recommendedName>
        <fullName evidence="11">Mannosyltransferase</fullName>
        <ecNumber evidence="11">2.4.1.-</ecNumber>
    </recommendedName>
</protein>
<keyword evidence="4 11" id="KW-0328">Glycosyltransferase</keyword>
<dbReference type="Proteomes" id="UP000195602">
    <property type="component" value="Unassembled WGS sequence"/>
</dbReference>
<evidence type="ECO:0000313" key="13">
    <source>
        <dbReference type="Proteomes" id="UP000195602"/>
    </source>
</evidence>
<proteinExistence type="inferred from homology"/>
<name>A0AA91PYW1_CLALS</name>
<comment type="subcellular location">
    <subcellularLocation>
        <location evidence="1 11">Endoplasmic reticulum membrane</location>
        <topology evidence="1 11">Multi-pass membrane protein</topology>
    </subcellularLocation>
</comment>
<evidence type="ECO:0000256" key="11">
    <source>
        <dbReference type="RuleBase" id="RU363075"/>
    </source>
</evidence>
<evidence type="ECO:0000256" key="7">
    <source>
        <dbReference type="ARBA" id="ARBA00022824"/>
    </source>
</evidence>
<dbReference type="PANTHER" id="PTHR22760:SF3">
    <property type="entry name" value="GPI MANNOSYLTRANSFERASE 4"/>
    <property type="match status" value="1"/>
</dbReference>
<dbReference type="GO" id="GO:0000026">
    <property type="term" value="F:alpha-1,2-mannosyltransferase activity"/>
    <property type="evidence" value="ECO:0007669"/>
    <property type="project" value="TreeGrafter"/>
</dbReference>
<feature type="transmembrane region" description="Helical" evidence="11">
    <location>
        <begin position="9"/>
        <end position="27"/>
    </location>
</feature>
<dbReference type="GO" id="GO:0006506">
    <property type="term" value="P:GPI anchor biosynthetic process"/>
    <property type="evidence" value="ECO:0007669"/>
    <property type="project" value="UniProtKB-KW"/>
</dbReference>
<keyword evidence="6 11" id="KW-0812">Transmembrane</keyword>
<feature type="transmembrane region" description="Helical" evidence="11">
    <location>
        <begin position="212"/>
        <end position="238"/>
    </location>
</feature>
<feature type="transmembrane region" description="Helical" evidence="11">
    <location>
        <begin position="308"/>
        <end position="327"/>
    </location>
</feature>
<evidence type="ECO:0000256" key="10">
    <source>
        <dbReference type="ARBA" id="ARBA00038466"/>
    </source>
</evidence>
<evidence type="ECO:0000256" key="8">
    <source>
        <dbReference type="ARBA" id="ARBA00022989"/>
    </source>
</evidence>
<gene>
    <name evidence="12" type="ORF">A9F13_10g01617</name>
</gene>
<keyword evidence="5" id="KW-0808">Transferase</keyword>
<evidence type="ECO:0000256" key="5">
    <source>
        <dbReference type="ARBA" id="ARBA00022679"/>
    </source>
</evidence>
<dbReference type="InterPro" id="IPR005599">
    <property type="entry name" value="GPI_mannosylTrfase"/>
</dbReference>